<keyword evidence="2" id="KW-1003">Cell membrane</keyword>
<feature type="transmembrane region" description="Helical" evidence="8">
    <location>
        <begin position="181"/>
        <end position="205"/>
    </location>
</feature>
<feature type="transmembrane region" description="Helical" evidence="8">
    <location>
        <begin position="280"/>
        <end position="306"/>
    </location>
</feature>
<dbReference type="PANTHER" id="PTHR33908">
    <property type="entry name" value="MANNOSYLTRANSFERASE YKCB-RELATED"/>
    <property type="match status" value="1"/>
</dbReference>
<evidence type="ECO:0000256" key="6">
    <source>
        <dbReference type="ARBA" id="ARBA00022989"/>
    </source>
</evidence>
<dbReference type="GO" id="GO:0009103">
    <property type="term" value="P:lipopolysaccharide biosynthetic process"/>
    <property type="evidence" value="ECO:0007669"/>
    <property type="project" value="UniProtKB-ARBA"/>
</dbReference>
<feature type="transmembrane region" description="Helical" evidence="8">
    <location>
        <begin position="378"/>
        <end position="395"/>
    </location>
</feature>
<dbReference type="EMBL" id="MEXU01000005">
    <property type="protein sequence ID" value="OGD11210.1"/>
    <property type="molecule type" value="Genomic_DNA"/>
</dbReference>
<dbReference type="PANTHER" id="PTHR33908:SF11">
    <property type="entry name" value="MEMBRANE PROTEIN"/>
    <property type="match status" value="1"/>
</dbReference>
<name>A0A1F4ZY57_9BACT</name>
<dbReference type="GO" id="GO:0016763">
    <property type="term" value="F:pentosyltransferase activity"/>
    <property type="evidence" value="ECO:0007669"/>
    <property type="project" value="TreeGrafter"/>
</dbReference>
<evidence type="ECO:0000256" key="7">
    <source>
        <dbReference type="ARBA" id="ARBA00023136"/>
    </source>
</evidence>
<dbReference type="Proteomes" id="UP000178188">
    <property type="component" value="Unassembled WGS sequence"/>
</dbReference>
<dbReference type="InterPro" id="IPR050297">
    <property type="entry name" value="LipidA_mod_glycosyltrf_83"/>
</dbReference>
<evidence type="ECO:0000256" key="4">
    <source>
        <dbReference type="ARBA" id="ARBA00022679"/>
    </source>
</evidence>
<protein>
    <submittedName>
        <fullName evidence="9">Uncharacterized protein</fullName>
    </submittedName>
</protein>
<evidence type="ECO:0000256" key="8">
    <source>
        <dbReference type="SAM" id="Phobius"/>
    </source>
</evidence>
<keyword evidence="6 8" id="KW-1133">Transmembrane helix</keyword>
<comment type="subcellular location">
    <subcellularLocation>
        <location evidence="1">Cell membrane</location>
        <topology evidence="1">Multi-pass membrane protein</topology>
    </subcellularLocation>
</comment>
<evidence type="ECO:0000313" key="9">
    <source>
        <dbReference type="EMBL" id="OGD11210.1"/>
    </source>
</evidence>
<feature type="transmembrane region" description="Helical" evidence="8">
    <location>
        <begin position="217"/>
        <end position="239"/>
    </location>
</feature>
<evidence type="ECO:0000256" key="5">
    <source>
        <dbReference type="ARBA" id="ARBA00022692"/>
    </source>
</evidence>
<feature type="transmembrane region" description="Helical" evidence="8">
    <location>
        <begin position="152"/>
        <end position="169"/>
    </location>
</feature>
<evidence type="ECO:0000256" key="3">
    <source>
        <dbReference type="ARBA" id="ARBA00022676"/>
    </source>
</evidence>
<evidence type="ECO:0000256" key="2">
    <source>
        <dbReference type="ARBA" id="ARBA00022475"/>
    </source>
</evidence>
<evidence type="ECO:0000256" key="1">
    <source>
        <dbReference type="ARBA" id="ARBA00004651"/>
    </source>
</evidence>
<reference evidence="9 10" key="1">
    <citation type="journal article" date="2016" name="Nat. Commun.">
        <title>Thousands of microbial genomes shed light on interconnected biogeochemical processes in an aquifer system.</title>
        <authorList>
            <person name="Anantharaman K."/>
            <person name="Brown C.T."/>
            <person name="Hug L.A."/>
            <person name="Sharon I."/>
            <person name="Castelle C.J."/>
            <person name="Probst A.J."/>
            <person name="Thomas B.C."/>
            <person name="Singh A."/>
            <person name="Wilkins M.J."/>
            <person name="Karaoz U."/>
            <person name="Brodie E.L."/>
            <person name="Williams K.H."/>
            <person name="Hubbard S.S."/>
            <person name="Banfield J.F."/>
        </authorList>
    </citation>
    <scope>NUCLEOTIDE SEQUENCE [LARGE SCALE GENOMIC DNA]</scope>
</reference>
<sequence>MTINTAPLQNLALLARKHEVFLVSLFLAALSAATFLIYYSQGLTLAYNDARSHLDIGRRIVEGLKPGFAQIGSVWLPLPHFLMTFTIWNDFMWHSGLAGSIQSMVSFVATGILIYLFLRRLGVGTAGRLAGLGVFAFNTNVLYLQTTAMTELLLLATMTAGSYKFLAWYQEQKLPDLILSAFWFMLATLIRYDGWFLVITATLLVAWRGWKKGGWQVAEGMTLMFSSLGFLGIALWLLWNQLIFNNFLYFAISPYSAYAQQQALLSQGNLATKGQLLVSFLSYLSSLVFSHTMVVFLLGIAGAAVLWLDKKNSLHTRIAALCLLAPFVFNIISLYLGQSAMFIPGLSGGFWFNVRYGIMLAPSVAIFIGLLIDRLKNFRPVIGGILIFVMVFSHLNQDTVALEDARSNLSYFNVSSLSDTLNQRASQNEGFILLSTASHETVIFGSSLPMKRFITEGTGLYWQTAIVAPHRLARWIVMQTDFTGDLVWKSVSSRPEVLVKYYIVGRFPTGDLYEIKPEYLPQLSTTPIYSGQK</sequence>
<evidence type="ECO:0000313" key="10">
    <source>
        <dbReference type="Proteomes" id="UP000178188"/>
    </source>
</evidence>
<comment type="caution">
    <text evidence="9">The sequence shown here is derived from an EMBL/GenBank/DDBJ whole genome shotgun (WGS) entry which is preliminary data.</text>
</comment>
<dbReference type="GO" id="GO:0005886">
    <property type="term" value="C:plasma membrane"/>
    <property type="evidence" value="ECO:0007669"/>
    <property type="project" value="UniProtKB-SubCell"/>
</dbReference>
<accession>A0A1F4ZY57</accession>
<keyword evidence="7 8" id="KW-0472">Membrane</keyword>
<feature type="transmembrane region" description="Helical" evidence="8">
    <location>
        <begin position="318"/>
        <end position="338"/>
    </location>
</feature>
<feature type="transmembrane region" description="Helical" evidence="8">
    <location>
        <begin position="350"/>
        <end position="371"/>
    </location>
</feature>
<gene>
    <name evidence="9" type="ORF">A2395_00990</name>
</gene>
<organism evidence="9 10">
    <name type="scientific">Candidatus Amesbacteria bacterium RIFOXYB1_FULL_47_9</name>
    <dbReference type="NCBI Taxonomy" id="1797266"/>
    <lineage>
        <taxon>Bacteria</taxon>
        <taxon>Candidatus Amesiibacteriota</taxon>
    </lineage>
</organism>
<keyword evidence="4" id="KW-0808">Transferase</keyword>
<keyword evidence="3" id="KW-0328">Glycosyltransferase</keyword>
<proteinExistence type="predicted"/>
<feature type="transmembrane region" description="Helical" evidence="8">
    <location>
        <begin position="20"/>
        <end position="47"/>
    </location>
</feature>
<feature type="transmembrane region" description="Helical" evidence="8">
    <location>
        <begin position="100"/>
        <end position="118"/>
    </location>
</feature>
<dbReference type="AlphaFoldDB" id="A0A1F4ZY57"/>
<keyword evidence="5 8" id="KW-0812">Transmembrane</keyword>